<evidence type="ECO:0000259" key="2">
    <source>
        <dbReference type="Pfam" id="PF13436"/>
    </source>
</evidence>
<dbReference type="RefSeq" id="WP_237486126.1">
    <property type="nucleotide sequence ID" value="NZ_CAKLCM010000003.1"/>
</dbReference>
<evidence type="ECO:0000256" key="1">
    <source>
        <dbReference type="SAM" id="SignalP"/>
    </source>
</evidence>
<reference evidence="3" key="1">
    <citation type="submission" date="2021-12" db="EMBL/GenBank/DDBJ databases">
        <authorList>
            <person name="Rodrigo-Torres L."/>
            <person name="Arahal R. D."/>
            <person name="Lucena T."/>
        </authorList>
    </citation>
    <scope>NUCLEOTIDE SEQUENCE</scope>
    <source>
        <strain evidence="3">CECT 8226</strain>
    </source>
</reference>
<keyword evidence="4" id="KW-1185">Reference proteome</keyword>
<proteinExistence type="predicted"/>
<dbReference type="EMBL" id="CAKLCM010000003">
    <property type="protein sequence ID" value="CAH0529536.1"/>
    <property type="molecule type" value="Genomic_DNA"/>
</dbReference>
<gene>
    <name evidence="3" type="ORF">VHP8226_03290</name>
</gene>
<comment type="caution">
    <text evidence="3">The sequence shown here is derived from an EMBL/GenBank/DDBJ whole genome shotgun (WGS) entry which is preliminary data.</text>
</comment>
<dbReference type="Pfam" id="PF13436">
    <property type="entry name" value="Gly-zipper_OmpA"/>
    <property type="match status" value="1"/>
</dbReference>
<keyword evidence="1" id="KW-0732">Signal</keyword>
<evidence type="ECO:0000313" key="3">
    <source>
        <dbReference type="EMBL" id="CAH0529536.1"/>
    </source>
</evidence>
<organism evidence="3 4">
    <name type="scientific">Vibrio hippocampi</name>
    <dbReference type="NCBI Taxonomy" id="654686"/>
    <lineage>
        <taxon>Bacteria</taxon>
        <taxon>Pseudomonadati</taxon>
        <taxon>Pseudomonadota</taxon>
        <taxon>Gammaproteobacteria</taxon>
        <taxon>Vibrionales</taxon>
        <taxon>Vibrionaceae</taxon>
        <taxon>Vibrio</taxon>
    </lineage>
</organism>
<sequence>MQKLLVSTALFFSCFANATGGTVMDQQSKIVFSFKNVSHETAQGELNQCQGIAMGTHSQVASTSGSGVRGAAKGAAAGAAAGAISGGSGSDGAKIGAAVGLIGGRLAKRGEAAQSVQANEDMYATVLRNCMIDKHYVPYN</sequence>
<dbReference type="InterPro" id="IPR025693">
    <property type="entry name" value="Gly-zipper_OmpA-like_dom"/>
</dbReference>
<feature type="domain" description="Glycine-zipper-containing OmpA-like membrane" evidence="2">
    <location>
        <begin position="68"/>
        <end position="107"/>
    </location>
</feature>
<accession>A0ABM8ZMT7</accession>
<feature type="chain" id="PRO_5047160695" description="Glycine-zipper-containing OmpA-like membrane domain-containing protein" evidence="1">
    <location>
        <begin position="19"/>
        <end position="140"/>
    </location>
</feature>
<name>A0ABM8ZMT7_9VIBR</name>
<dbReference type="Proteomes" id="UP000838160">
    <property type="component" value="Unassembled WGS sequence"/>
</dbReference>
<protein>
    <recommendedName>
        <fullName evidence="2">Glycine-zipper-containing OmpA-like membrane domain-containing protein</fullName>
    </recommendedName>
</protein>
<feature type="signal peptide" evidence="1">
    <location>
        <begin position="1"/>
        <end position="18"/>
    </location>
</feature>
<evidence type="ECO:0000313" key="4">
    <source>
        <dbReference type="Proteomes" id="UP000838160"/>
    </source>
</evidence>